<dbReference type="EMBL" id="JABEBT010000176">
    <property type="protein sequence ID" value="KAF7626120.1"/>
    <property type="molecule type" value="Genomic_DNA"/>
</dbReference>
<organism evidence="2 3">
    <name type="scientific">Meloidogyne graminicola</name>
    <dbReference type="NCBI Taxonomy" id="189291"/>
    <lineage>
        <taxon>Eukaryota</taxon>
        <taxon>Metazoa</taxon>
        <taxon>Ecdysozoa</taxon>
        <taxon>Nematoda</taxon>
        <taxon>Chromadorea</taxon>
        <taxon>Rhabditida</taxon>
        <taxon>Tylenchina</taxon>
        <taxon>Tylenchomorpha</taxon>
        <taxon>Tylenchoidea</taxon>
        <taxon>Meloidogynidae</taxon>
        <taxon>Meloidogyninae</taxon>
        <taxon>Meloidogyne</taxon>
    </lineage>
</organism>
<proteinExistence type="predicted"/>
<dbReference type="Proteomes" id="UP000605970">
    <property type="component" value="Unassembled WGS sequence"/>
</dbReference>
<feature type="coiled-coil region" evidence="1">
    <location>
        <begin position="571"/>
        <end position="602"/>
    </location>
</feature>
<protein>
    <recommendedName>
        <fullName evidence="4">GST C-terminal domain-containing protein</fullName>
    </recommendedName>
</protein>
<dbReference type="Gene3D" id="1.20.1050.10">
    <property type="match status" value="1"/>
</dbReference>
<name>A0A8S9Z757_9BILA</name>
<dbReference type="SUPFAM" id="SSF47616">
    <property type="entry name" value="GST C-terminal domain-like"/>
    <property type="match status" value="1"/>
</dbReference>
<gene>
    <name evidence="2" type="ORF">Mgra_00009697</name>
</gene>
<sequence length="616" mass="73091">RINNYFLLGSPNYGTIPFVQFNGIYIEGTDNIINSLKHLGNNKIQVNKNEIEIIEIIEQILIPILMYDRTTKINGKTGLDFLITDKGIREQLIIYLPQFHQEKQLKIEQDNYHYILIIGKNFWLEYFKLNINDAITKEEEEEIISFMKKFVITPFYNKKELNYLNLDDWERLNKWINELINKLLYEHFIGEGKESWNYKIKQYLNKINFNQSSNQNINYFIELFDEKLTLIANKLLSNGGEFLFGEQITKIDIYLFSVFIQFFEGHLNNKKIKKYFLRESEKINNLFNKNVVGKGKEKMEEIEEIEEEIKIDNLNNNNDYIDWRIEIIYQFIEKIKIKLGFVNNEEWLKLKNNRILNYENENYFNEKYNGPFYIETNELIDIDKLIEYNKYKHVLSSIVGIKRLEKSKSSTNFLGKMKETIKGKLKPEIEDFDELIQKILNNLFNYLNKNINNEIDKKGYGTICLNILAAYLCNLGKNFNLKDSEKCKNKYLAKSYERETQYYNEKINEGSIGMGSLGFAMATEASQNALNYIKKEQKKINIIINKYIIKTKEIASKTIREFNEEKIEINLEKAIKQAWIIKKELNNEKEELILLKNKSEIEEEGNSEALIILGEF</sequence>
<dbReference type="AlphaFoldDB" id="A0A8S9Z757"/>
<keyword evidence="1" id="KW-0175">Coiled coil</keyword>
<feature type="non-terminal residue" evidence="2">
    <location>
        <position position="1"/>
    </location>
</feature>
<evidence type="ECO:0000313" key="3">
    <source>
        <dbReference type="Proteomes" id="UP000605970"/>
    </source>
</evidence>
<comment type="caution">
    <text evidence="2">The sequence shown here is derived from an EMBL/GenBank/DDBJ whole genome shotgun (WGS) entry which is preliminary data.</text>
</comment>
<dbReference type="InterPro" id="IPR036282">
    <property type="entry name" value="Glutathione-S-Trfase_C_sf"/>
</dbReference>
<reference evidence="2" key="1">
    <citation type="journal article" date="2020" name="Ecol. Evol.">
        <title>Genome structure and content of the rice root-knot nematode (Meloidogyne graminicola).</title>
        <authorList>
            <person name="Phan N.T."/>
            <person name="Danchin E.G.J."/>
            <person name="Klopp C."/>
            <person name="Perfus-Barbeoch L."/>
            <person name="Kozlowski D.K."/>
            <person name="Koutsovoulos G.D."/>
            <person name="Lopez-Roques C."/>
            <person name="Bouchez O."/>
            <person name="Zahm M."/>
            <person name="Besnard G."/>
            <person name="Bellafiore S."/>
        </authorList>
    </citation>
    <scope>NUCLEOTIDE SEQUENCE</scope>
    <source>
        <strain evidence="2">VN-18</strain>
    </source>
</reference>
<evidence type="ECO:0000313" key="2">
    <source>
        <dbReference type="EMBL" id="KAF7626120.1"/>
    </source>
</evidence>
<accession>A0A8S9Z757</accession>
<evidence type="ECO:0000256" key="1">
    <source>
        <dbReference type="SAM" id="Coils"/>
    </source>
</evidence>
<evidence type="ECO:0008006" key="4">
    <source>
        <dbReference type="Google" id="ProtNLM"/>
    </source>
</evidence>
<dbReference type="OrthoDB" id="5900901at2759"/>
<keyword evidence="3" id="KW-1185">Reference proteome</keyword>